<dbReference type="AlphaFoldDB" id="A0A4Q4KM89"/>
<dbReference type="PANTHER" id="PTHR12589">
    <property type="entry name" value="PYRUVOYL TETRAHYDROBIOPTERIN SYNTHASE"/>
    <property type="match status" value="1"/>
</dbReference>
<comment type="similarity">
    <text evidence="3">Belongs to the PTPS family. QueD subfamily.</text>
</comment>
<evidence type="ECO:0000256" key="4">
    <source>
        <dbReference type="ARBA" id="ARBA00012982"/>
    </source>
</evidence>
<evidence type="ECO:0000256" key="1">
    <source>
        <dbReference type="ARBA" id="ARBA00001947"/>
    </source>
</evidence>
<dbReference type="Proteomes" id="UP000293952">
    <property type="component" value="Unassembled WGS sequence"/>
</dbReference>
<keyword evidence="8" id="KW-0456">Lyase</keyword>
<sequence length="150" mass="17306">MNRNILRVTKRFTFEMAHALYNYDGNCQYIHGHSYKLYVTVLGLVNNTPGSPKDGMVCDFSVLKKIVNEKIVEPYDHTLVLSEKDESKKHLADSGQRTILFPVQPTCENLLLHFKNEILNVLPNNLTLANIKLYETEGSFAEWDIRDQDF</sequence>
<name>A0A4Q4KM89_9FLAO</name>
<comment type="catalytic activity">
    <reaction evidence="10">
        <text>7,8-dihydroneopterin 3'-triphosphate + H2O = 6-carboxy-5,6,7,8-tetrahydropterin + triphosphate + acetaldehyde + 2 H(+)</text>
        <dbReference type="Rhea" id="RHEA:27966"/>
        <dbReference type="ChEBI" id="CHEBI:15343"/>
        <dbReference type="ChEBI" id="CHEBI:15377"/>
        <dbReference type="ChEBI" id="CHEBI:15378"/>
        <dbReference type="ChEBI" id="CHEBI:18036"/>
        <dbReference type="ChEBI" id="CHEBI:58462"/>
        <dbReference type="ChEBI" id="CHEBI:61032"/>
        <dbReference type="EC" id="4.1.2.50"/>
    </reaction>
</comment>
<keyword evidence="12" id="KW-1185">Reference proteome</keyword>
<dbReference type="OrthoDB" id="9804698at2"/>
<dbReference type="EC" id="4.1.2.50" evidence="4"/>
<evidence type="ECO:0000313" key="11">
    <source>
        <dbReference type="EMBL" id="RYM34228.1"/>
    </source>
</evidence>
<evidence type="ECO:0000256" key="6">
    <source>
        <dbReference type="ARBA" id="ARBA00022723"/>
    </source>
</evidence>
<accession>A0A4Q4KM89</accession>
<evidence type="ECO:0000256" key="9">
    <source>
        <dbReference type="ARBA" id="ARBA00031449"/>
    </source>
</evidence>
<evidence type="ECO:0000256" key="2">
    <source>
        <dbReference type="ARBA" id="ARBA00005061"/>
    </source>
</evidence>
<organism evidence="11 12">
    <name type="scientific">Brumimicrobium glaciale</name>
    <dbReference type="NCBI Taxonomy" id="200475"/>
    <lineage>
        <taxon>Bacteria</taxon>
        <taxon>Pseudomonadati</taxon>
        <taxon>Bacteroidota</taxon>
        <taxon>Flavobacteriia</taxon>
        <taxon>Flavobacteriales</taxon>
        <taxon>Crocinitomicaceae</taxon>
        <taxon>Brumimicrobium</taxon>
    </lineage>
</organism>
<dbReference type="Pfam" id="PF01242">
    <property type="entry name" value="PTPS"/>
    <property type="match status" value="1"/>
</dbReference>
<proteinExistence type="inferred from homology"/>
<reference evidence="11 12" key="1">
    <citation type="submission" date="2019-02" db="EMBL/GenBank/DDBJ databases">
        <title>Genome sequence of the sea-ice species Brumimicrobium glaciale.</title>
        <authorList>
            <person name="Bowman J.P."/>
        </authorList>
    </citation>
    <scope>NUCLEOTIDE SEQUENCE [LARGE SCALE GENOMIC DNA]</scope>
    <source>
        <strain evidence="11 12">IC156</strain>
    </source>
</reference>
<dbReference type="SUPFAM" id="SSF55620">
    <property type="entry name" value="Tetrahydrobiopterin biosynthesis enzymes-like"/>
    <property type="match status" value="1"/>
</dbReference>
<evidence type="ECO:0000256" key="5">
    <source>
        <dbReference type="ARBA" id="ARBA00018141"/>
    </source>
</evidence>
<gene>
    <name evidence="11" type="ORF">ERX46_09750</name>
</gene>
<evidence type="ECO:0000256" key="7">
    <source>
        <dbReference type="ARBA" id="ARBA00022833"/>
    </source>
</evidence>
<dbReference type="EMBL" id="SETE01000003">
    <property type="protein sequence ID" value="RYM34228.1"/>
    <property type="molecule type" value="Genomic_DNA"/>
</dbReference>
<keyword evidence="7" id="KW-0862">Zinc</keyword>
<evidence type="ECO:0000256" key="8">
    <source>
        <dbReference type="ARBA" id="ARBA00023239"/>
    </source>
</evidence>
<dbReference type="GO" id="GO:0046872">
    <property type="term" value="F:metal ion binding"/>
    <property type="evidence" value="ECO:0007669"/>
    <property type="project" value="UniProtKB-KW"/>
</dbReference>
<comment type="pathway">
    <text evidence="2">Purine metabolism; 7-cyano-7-deazaguanine biosynthesis.</text>
</comment>
<dbReference type="UniPathway" id="UPA00391"/>
<comment type="cofactor">
    <cofactor evidence="1">
        <name>Zn(2+)</name>
        <dbReference type="ChEBI" id="CHEBI:29105"/>
    </cofactor>
</comment>
<evidence type="ECO:0000313" key="12">
    <source>
        <dbReference type="Proteomes" id="UP000293952"/>
    </source>
</evidence>
<dbReference type="Gene3D" id="3.30.479.10">
    <property type="entry name" value="6-pyruvoyl tetrahydropterin synthase/QueD"/>
    <property type="match status" value="1"/>
</dbReference>
<dbReference type="GO" id="GO:0070497">
    <property type="term" value="F:6-carboxytetrahydropterin synthase activity"/>
    <property type="evidence" value="ECO:0007669"/>
    <property type="project" value="UniProtKB-EC"/>
</dbReference>
<dbReference type="PANTHER" id="PTHR12589:SF7">
    <property type="entry name" value="6-PYRUVOYL TETRAHYDROBIOPTERIN SYNTHASE"/>
    <property type="match status" value="1"/>
</dbReference>
<dbReference type="InterPro" id="IPR038418">
    <property type="entry name" value="6-PTP_synth/QueD_sf"/>
</dbReference>
<protein>
    <recommendedName>
        <fullName evidence="5">6-carboxy-5,6,7,8-tetrahydropterin synthase</fullName>
        <ecNumber evidence="4">4.1.2.50</ecNumber>
    </recommendedName>
    <alternativeName>
        <fullName evidence="9">Queuosine biosynthesis protein QueD</fullName>
    </alternativeName>
</protein>
<evidence type="ECO:0000256" key="3">
    <source>
        <dbReference type="ARBA" id="ARBA00008900"/>
    </source>
</evidence>
<dbReference type="InterPro" id="IPR007115">
    <property type="entry name" value="6-PTP_synth/QueD"/>
</dbReference>
<evidence type="ECO:0000256" key="10">
    <source>
        <dbReference type="ARBA" id="ARBA00048807"/>
    </source>
</evidence>
<keyword evidence="6" id="KW-0479">Metal-binding</keyword>
<dbReference type="RefSeq" id="WP_130093668.1">
    <property type="nucleotide sequence ID" value="NZ_SETE01000003.1"/>
</dbReference>
<comment type="caution">
    <text evidence="11">The sequence shown here is derived from an EMBL/GenBank/DDBJ whole genome shotgun (WGS) entry which is preliminary data.</text>
</comment>